<dbReference type="EMBL" id="CP050995">
    <property type="protein sequence ID" value="QIY89387.1"/>
    <property type="molecule type" value="Genomic_DNA"/>
</dbReference>
<evidence type="ECO:0000313" key="2">
    <source>
        <dbReference type="Proteomes" id="UP000501570"/>
    </source>
</evidence>
<dbReference type="InterPro" id="IPR029062">
    <property type="entry name" value="Class_I_gatase-like"/>
</dbReference>
<accession>A0ABX6KL55</accession>
<proteinExistence type="predicted"/>
<keyword evidence="2" id="KW-1185">Reference proteome</keyword>
<dbReference type="RefSeq" id="WP_168237374.1">
    <property type="nucleotide sequence ID" value="NZ_CP050995.1"/>
</dbReference>
<dbReference type="PANTHER" id="PTHR36175">
    <property type="entry name" value="CYANOPHYCINASE"/>
    <property type="match status" value="1"/>
</dbReference>
<reference evidence="1 2" key="1">
    <citation type="submission" date="2019-09" db="EMBL/GenBank/DDBJ databases">
        <title>FDA dAtabase for Regulatory Grade micrObial Sequences (FDA-ARGOS): Supporting development and validation of Infectious Disease Dx tests.</title>
        <authorList>
            <person name="Sciortino C."/>
            <person name="Tallon L."/>
            <person name="Sadzewicz L."/>
            <person name="Vavikolanu K."/>
            <person name="Mehta A."/>
            <person name="Aluvathingal J."/>
            <person name="Nadendla S."/>
            <person name="Nandy P."/>
            <person name="Geyer C."/>
            <person name="Yan Y."/>
            <person name="Sichtig H."/>
        </authorList>
    </citation>
    <scope>NUCLEOTIDE SEQUENCE [LARGE SCALE GENOMIC DNA]</scope>
    <source>
        <strain evidence="1 2">FDAARGOS_636</strain>
    </source>
</reference>
<organism evidence="1 2">
    <name type="scientific">Chryseobacterium gallinarum</name>
    <dbReference type="NCBI Taxonomy" id="1324352"/>
    <lineage>
        <taxon>Bacteria</taxon>
        <taxon>Pseudomonadati</taxon>
        <taxon>Bacteroidota</taxon>
        <taxon>Flavobacteriia</taxon>
        <taxon>Flavobacteriales</taxon>
        <taxon>Weeksellaceae</taxon>
        <taxon>Chryseobacterium group</taxon>
        <taxon>Chryseobacterium</taxon>
    </lineage>
</organism>
<protein>
    <recommendedName>
        <fullName evidence="3">Cyanophycinase</fullName>
    </recommendedName>
</protein>
<evidence type="ECO:0008006" key="3">
    <source>
        <dbReference type="Google" id="ProtNLM"/>
    </source>
</evidence>
<dbReference type="Gene3D" id="3.40.50.880">
    <property type="match status" value="1"/>
</dbReference>
<dbReference type="Proteomes" id="UP000501570">
    <property type="component" value="Chromosome"/>
</dbReference>
<dbReference type="PANTHER" id="PTHR36175:SF1">
    <property type="entry name" value="CYANOPHYCINASE"/>
    <property type="match status" value="1"/>
</dbReference>
<name>A0ABX6KL55_CHRGL</name>
<sequence>MESTITPKGRIIIIRGNDKEADEESEGRLTPYDLLLKILTRSSEQKTVRIEILTTSDHLENGGKDAALKKEGYNNIGCIFLREKEDLGIYYSRISEAKIIVFDNPHFSEILKDSSIPDLLLKKYLHEENFTIAGINAGGMYLPGLVLHDKGNLVTGLGLVNNCIIDTKFRHGKRFTYLVDAVIQHQECLAIGINAGMAFIIEKGYRASCMGNSSVMVVNARNVNNKCSKKRTSVYKKNLRGHILTEGSVFDLFSGERIKKPLLPDTLNFIKRNAIQ</sequence>
<gene>
    <name evidence="1" type="ORF">FOB44_01410</name>
</gene>
<evidence type="ECO:0000313" key="1">
    <source>
        <dbReference type="EMBL" id="QIY89387.1"/>
    </source>
</evidence>